<evidence type="ECO:0000256" key="4">
    <source>
        <dbReference type="ARBA" id="ARBA00023002"/>
    </source>
</evidence>
<comment type="caution">
    <text evidence="7">Lacks conserved residue(s) required for the propagation of feature annotation.</text>
</comment>
<accession>A0A5J6VP28</accession>
<dbReference type="SUPFAM" id="SSF69000">
    <property type="entry name" value="FAD-dependent thiol oxidase"/>
    <property type="match status" value="1"/>
</dbReference>
<organism evidence="9">
    <name type="scientific">Megaviridae environmental sample</name>
    <dbReference type="NCBI Taxonomy" id="1737588"/>
    <lineage>
        <taxon>Viruses</taxon>
        <taxon>Varidnaviria</taxon>
        <taxon>Bamfordvirae</taxon>
        <taxon>Nucleocytoviricota</taxon>
        <taxon>Megaviricetes</taxon>
        <taxon>Imitervirales</taxon>
        <taxon>Mimiviridae</taxon>
        <taxon>environmental samples</taxon>
    </lineage>
</organism>
<dbReference type="Pfam" id="PF04777">
    <property type="entry name" value="Evr1_Alr"/>
    <property type="match status" value="1"/>
</dbReference>
<evidence type="ECO:0000256" key="1">
    <source>
        <dbReference type="ARBA" id="ARBA00001974"/>
    </source>
</evidence>
<dbReference type="GO" id="GO:0050660">
    <property type="term" value="F:flavin adenine dinucleotide binding"/>
    <property type="evidence" value="ECO:0007669"/>
    <property type="project" value="TreeGrafter"/>
</dbReference>
<comment type="catalytic activity">
    <reaction evidence="6 7">
        <text>2 R'C(R)SH + O2 = R'C(R)S-S(R)CR' + H2O2</text>
        <dbReference type="Rhea" id="RHEA:17357"/>
        <dbReference type="ChEBI" id="CHEBI:15379"/>
        <dbReference type="ChEBI" id="CHEBI:16240"/>
        <dbReference type="ChEBI" id="CHEBI:16520"/>
        <dbReference type="ChEBI" id="CHEBI:17412"/>
        <dbReference type="EC" id="1.8.3.2"/>
    </reaction>
</comment>
<feature type="transmembrane region" description="Helical" evidence="7">
    <location>
        <begin position="122"/>
        <end position="141"/>
    </location>
</feature>
<name>A0A5J6VP28_9VIRU</name>
<evidence type="ECO:0000256" key="3">
    <source>
        <dbReference type="ARBA" id="ARBA00022827"/>
    </source>
</evidence>
<dbReference type="PROSITE" id="PS51324">
    <property type="entry name" value="ERV_ALR"/>
    <property type="match status" value="1"/>
</dbReference>
<dbReference type="GO" id="GO:0016971">
    <property type="term" value="F:flavin-dependent sulfhydryl oxidase activity"/>
    <property type="evidence" value="ECO:0007669"/>
    <property type="project" value="InterPro"/>
</dbReference>
<dbReference type="Gene3D" id="1.20.120.310">
    <property type="entry name" value="ERV/ALR sulfhydryl oxidase domain"/>
    <property type="match status" value="1"/>
</dbReference>
<keyword evidence="7" id="KW-0472">Membrane</keyword>
<feature type="domain" description="ERV/ALR sulfhydryl oxidase" evidence="8">
    <location>
        <begin position="1"/>
        <end position="103"/>
    </location>
</feature>
<evidence type="ECO:0000256" key="2">
    <source>
        <dbReference type="ARBA" id="ARBA00022630"/>
    </source>
</evidence>
<evidence type="ECO:0000256" key="7">
    <source>
        <dbReference type="RuleBase" id="RU371123"/>
    </source>
</evidence>
<feature type="transmembrane region" description="Helical" evidence="7">
    <location>
        <begin position="12"/>
        <end position="31"/>
    </location>
</feature>
<dbReference type="InterPro" id="IPR017905">
    <property type="entry name" value="ERV/ALR_sulphydryl_oxidase"/>
</dbReference>
<sequence>MNLNPKVWGPHYWFFLHTICLNYPISPNKMIKQKTYDFIMNFPLFIPNKEIADSFEQLIDKYPVTPYLDSRGAFIKWIHFIHNEINRHTNKPFIKINNFIDNYYALYQHNNQPITFYKQYSYLIKITFYIILIVLIRYLYIL</sequence>
<reference evidence="9" key="1">
    <citation type="journal article" date="2019" name="Philos. Trans. R. Soc. Lond., B, Biol. Sci.">
        <title>Targeted metagenomic recovery of four divergent viruses reveals shared and distinctive characteristics of giant viruses of marine eukaryotes.</title>
        <authorList>
            <person name="Needham D.M."/>
            <person name="Poirier C."/>
            <person name="Hehenberger E."/>
            <person name="Jimenez V."/>
            <person name="Swalwell J.E."/>
            <person name="Santoro A.E."/>
            <person name="Worden A.Z."/>
        </authorList>
    </citation>
    <scope>NUCLEOTIDE SEQUENCE</scope>
    <source>
        <strain evidence="9">OPacV-421</strain>
    </source>
</reference>
<dbReference type="InterPro" id="IPR039799">
    <property type="entry name" value="ALR/ERV"/>
</dbReference>
<evidence type="ECO:0000256" key="6">
    <source>
        <dbReference type="ARBA" id="ARBA00048864"/>
    </source>
</evidence>
<dbReference type="InterPro" id="IPR036774">
    <property type="entry name" value="ERV/ALR_sulphydryl_oxid_sf"/>
</dbReference>
<comment type="cofactor">
    <cofactor evidence="1 7">
        <name>FAD</name>
        <dbReference type="ChEBI" id="CHEBI:57692"/>
    </cofactor>
</comment>
<keyword evidence="5" id="KW-1015">Disulfide bond</keyword>
<evidence type="ECO:0000313" key="9">
    <source>
        <dbReference type="EMBL" id="QFG75084.1"/>
    </source>
</evidence>
<keyword evidence="7" id="KW-0812">Transmembrane</keyword>
<dbReference type="PANTHER" id="PTHR12645:SF0">
    <property type="entry name" value="FAD-LINKED SULFHYDRYL OXIDASE ALR"/>
    <property type="match status" value="1"/>
</dbReference>
<keyword evidence="4 7" id="KW-0560">Oxidoreductase</keyword>
<proteinExistence type="predicted"/>
<protein>
    <recommendedName>
        <fullName evidence="7">Sulfhydryl oxidase</fullName>
        <ecNumber evidence="7">1.8.3.2</ecNumber>
    </recommendedName>
</protein>
<keyword evidence="2 7" id="KW-0285">Flavoprotein</keyword>
<keyword evidence="7" id="KW-1133">Transmembrane helix</keyword>
<dbReference type="PANTHER" id="PTHR12645">
    <property type="entry name" value="ALR/ERV"/>
    <property type="match status" value="1"/>
</dbReference>
<keyword evidence="3 7" id="KW-0274">FAD</keyword>
<dbReference type="EC" id="1.8.3.2" evidence="7"/>
<evidence type="ECO:0000256" key="5">
    <source>
        <dbReference type="ARBA" id="ARBA00023157"/>
    </source>
</evidence>
<dbReference type="EMBL" id="MN448297">
    <property type="protein sequence ID" value="QFG75084.1"/>
    <property type="molecule type" value="Genomic_DNA"/>
</dbReference>
<evidence type="ECO:0000259" key="8">
    <source>
        <dbReference type="PROSITE" id="PS51324"/>
    </source>
</evidence>